<dbReference type="AlphaFoldDB" id="A0A0A9EQM6"/>
<reference evidence="1" key="2">
    <citation type="journal article" date="2015" name="Data Brief">
        <title>Shoot transcriptome of the giant reed, Arundo donax.</title>
        <authorList>
            <person name="Barrero R.A."/>
            <person name="Guerrero F.D."/>
            <person name="Moolhuijzen P."/>
            <person name="Goolsby J.A."/>
            <person name="Tidwell J."/>
            <person name="Bellgard S.E."/>
            <person name="Bellgard M.I."/>
        </authorList>
    </citation>
    <scope>NUCLEOTIDE SEQUENCE</scope>
    <source>
        <tissue evidence="1">Shoot tissue taken approximately 20 cm above the soil surface</tissue>
    </source>
</reference>
<accession>A0A0A9EQM6</accession>
<proteinExistence type="predicted"/>
<dbReference type="EMBL" id="GBRH01194856">
    <property type="protein sequence ID" value="JAE03040.1"/>
    <property type="molecule type" value="Transcribed_RNA"/>
</dbReference>
<reference evidence="1" key="1">
    <citation type="submission" date="2014-09" db="EMBL/GenBank/DDBJ databases">
        <authorList>
            <person name="Magalhaes I.L.F."/>
            <person name="Oliveira U."/>
            <person name="Santos F.R."/>
            <person name="Vidigal T.H.D.A."/>
            <person name="Brescovit A.D."/>
            <person name="Santos A.J."/>
        </authorList>
    </citation>
    <scope>NUCLEOTIDE SEQUENCE</scope>
    <source>
        <tissue evidence="1">Shoot tissue taken approximately 20 cm above the soil surface</tissue>
    </source>
</reference>
<name>A0A0A9EQM6_ARUDO</name>
<protein>
    <submittedName>
        <fullName evidence="1">Uncharacterized protein</fullName>
    </submittedName>
</protein>
<organism evidence="1">
    <name type="scientific">Arundo donax</name>
    <name type="common">Giant reed</name>
    <name type="synonym">Donax arundinaceus</name>
    <dbReference type="NCBI Taxonomy" id="35708"/>
    <lineage>
        <taxon>Eukaryota</taxon>
        <taxon>Viridiplantae</taxon>
        <taxon>Streptophyta</taxon>
        <taxon>Embryophyta</taxon>
        <taxon>Tracheophyta</taxon>
        <taxon>Spermatophyta</taxon>
        <taxon>Magnoliopsida</taxon>
        <taxon>Liliopsida</taxon>
        <taxon>Poales</taxon>
        <taxon>Poaceae</taxon>
        <taxon>PACMAD clade</taxon>
        <taxon>Arundinoideae</taxon>
        <taxon>Arundineae</taxon>
        <taxon>Arundo</taxon>
    </lineage>
</organism>
<sequence length="72" mass="7690">MRTALGPREAGTPVILAAWGILNSMVRGRMGHEAAASCRHHHPGKSWNGESEMAVQALREEKGNGRGSSIPD</sequence>
<evidence type="ECO:0000313" key="1">
    <source>
        <dbReference type="EMBL" id="JAE03040.1"/>
    </source>
</evidence>